<sequence length="220" mass="23626">MITTPVLFPSGAHVSVRISVEGGRCLITDDGAAYAEADMMGALPIFRRAANTVASEVGVRFNHFEIFEAEARPETAAGWVAIVADASRRAVAITAERLAKKLDAEMRVSIVDRLTDVFGVKNVFAEAAISGASTHAWKVDALVRTDHREIAIEVITPAPASVSSAYVKLDDIRRLDNAPRTVAALSSRSSFGSDQLLILNRAAKIIDLKADLSELRRLAA</sequence>
<keyword evidence="2" id="KW-1185">Reference proteome</keyword>
<proteinExistence type="predicted"/>
<evidence type="ECO:0000313" key="2">
    <source>
        <dbReference type="Proteomes" id="UP000588647"/>
    </source>
</evidence>
<dbReference type="EMBL" id="JACIEM010000004">
    <property type="protein sequence ID" value="MBB4004445.1"/>
    <property type="molecule type" value="Genomic_DNA"/>
</dbReference>
<gene>
    <name evidence="1" type="ORF">GGR03_003533</name>
</gene>
<protein>
    <recommendedName>
        <fullName evidence="3">DUF1828 domain-containing protein</fullName>
    </recommendedName>
</protein>
<dbReference type="AlphaFoldDB" id="A0A7W6MQX6"/>
<evidence type="ECO:0000313" key="1">
    <source>
        <dbReference type="EMBL" id="MBB4004445.1"/>
    </source>
</evidence>
<accession>A0A7W6MQX6</accession>
<comment type="caution">
    <text evidence="1">The sequence shown here is derived from an EMBL/GenBank/DDBJ whole genome shotgun (WGS) entry which is preliminary data.</text>
</comment>
<evidence type="ECO:0008006" key="3">
    <source>
        <dbReference type="Google" id="ProtNLM"/>
    </source>
</evidence>
<dbReference type="RefSeq" id="WP_183210012.1">
    <property type="nucleotide sequence ID" value="NZ_JAAAMM010000004.1"/>
</dbReference>
<dbReference type="Proteomes" id="UP000588647">
    <property type="component" value="Unassembled WGS sequence"/>
</dbReference>
<reference evidence="1 2" key="1">
    <citation type="submission" date="2020-08" db="EMBL/GenBank/DDBJ databases">
        <title>Genomic Encyclopedia of Type Strains, Phase IV (KMG-IV): sequencing the most valuable type-strain genomes for metagenomic binning, comparative biology and taxonomic classification.</title>
        <authorList>
            <person name="Goeker M."/>
        </authorList>
    </citation>
    <scope>NUCLEOTIDE SEQUENCE [LARGE SCALE GENOMIC DNA]</scope>
    <source>
        <strain evidence="1 2">DSM 103570</strain>
    </source>
</reference>
<name>A0A7W6MQX6_9HYPH</name>
<organism evidence="1 2">
    <name type="scientific">Aurantimonas endophytica</name>
    <dbReference type="NCBI Taxonomy" id="1522175"/>
    <lineage>
        <taxon>Bacteria</taxon>
        <taxon>Pseudomonadati</taxon>
        <taxon>Pseudomonadota</taxon>
        <taxon>Alphaproteobacteria</taxon>
        <taxon>Hyphomicrobiales</taxon>
        <taxon>Aurantimonadaceae</taxon>
        <taxon>Aurantimonas</taxon>
    </lineage>
</organism>